<dbReference type="STRING" id="265719.SAMN04488509_11615"/>
<dbReference type="CDD" id="cd18793">
    <property type="entry name" value="SF2_C_SNF"/>
    <property type="match status" value="1"/>
</dbReference>
<keyword evidence="6" id="KW-1185">Reference proteome</keyword>
<dbReference type="InterPro" id="IPR001650">
    <property type="entry name" value="Helicase_C-like"/>
</dbReference>
<dbReference type="PROSITE" id="PS51192">
    <property type="entry name" value="HELICASE_ATP_BIND_1"/>
    <property type="match status" value="1"/>
</dbReference>
<organism evidence="5 6">
    <name type="scientific">Aquimonas voraii</name>
    <dbReference type="NCBI Taxonomy" id="265719"/>
    <lineage>
        <taxon>Bacteria</taxon>
        <taxon>Pseudomonadati</taxon>
        <taxon>Pseudomonadota</taxon>
        <taxon>Gammaproteobacteria</taxon>
        <taxon>Lysobacterales</taxon>
        <taxon>Lysobacteraceae</taxon>
        <taxon>Aquimonas</taxon>
    </lineage>
</organism>
<dbReference type="PROSITE" id="PS51194">
    <property type="entry name" value="HELICASE_CTER"/>
    <property type="match status" value="1"/>
</dbReference>
<evidence type="ECO:0000256" key="2">
    <source>
        <dbReference type="ARBA" id="ARBA00022806"/>
    </source>
</evidence>
<dbReference type="InterPro" id="IPR027417">
    <property type="entry name" value="P-loop_NTPase"/>
</dbReference>
<dbReference type="AlphaFoldDB" id="A0A1G6ZV87"/>
<dbReference type="Pfam" id="PF00176">
    <property type="entry name" value="SNF2-rel_dom"/>
    <property type="match status" value="1"/>
</dbReference>
<dbReference type="GO" id="GO:0016787">
    <property type="term" value="F:hydrolase activity"/>
    <property type="evidence" value="ECO:0007669"/>
    <property type="project" value="UniProtKB-KW"/>
</dbReference>
<dbReference type="Gene3D" id="3.40.50.10810">
    <property type="entry name" value="Tandem AAA-ATPase domain"/>
    <property type="match status" value="1"/>
</dbReference>
<dbReference type="GO" id="GO:0005524">
    <property type="term" value="F:ATP binding"/>
    <property type="evidence" value="ECO:0007669"/>
    <property type="project" value="InterPro"/>
</dbReference>
<dbReference type="SMART" id="SM00487">
    <property type="entry name" value="DEXDc"/>
    <property type="match status" value="1"/>
</dbReference>
<dbReference type="EMBL" id="FNAG01000016">
    <property type="protein sequence ID" value="SDE06588.1"/>
    <property type="molecule type" value="Genomic_DNA"/>
</dbReference>
<evidence type="ECO:0000256" key="1">
    <source>
        <dbReference type="ARBA" id="ARBA00022801"/>
    </source>
</evidence>
<dbReference type="GO" id="GO:0004386">
    <property type="term" value="F:helicase activity"/>
    <property type="evidence" value="ECO:0007669"/>
    <property type="project" value="UniProtKB-KW"/>
</dbReference>
<name>A0A1G6ZV87_9GAMM</name>
<dbReference type="SUPFAM" id="SSF52540">
    <property type="entry name" value="P-loop containing nucleoside triphosphate hydrolases"/>
    <property type="match status" value="2"/>
</dbReference>
<dbReference type="InterPro" id="IPR038718">
    <property type="entry name" value="SNF2-like_sf"/>
</dbReference>
<evidence type="ECO:0000313" key="5">
    <source>
        <dbReference type="EMBL" id="SDE06588.1"/>
    </source>
</evidence>
<dbReference type="RefSeq" id="WP_218121265.1">
    <property type="nucleotide sequence ID" value="NZ_FNAG01000016.1"/>
</dbReference>
<keyword evidence="2 5" id="KW-0347">Helicase</keyword>
<keyword evidence="2 5" id="KW-0067">ATP-binding</keyword>
<evidence type="ECO:0000259" key="4">
    <source>
        <dbReference type="PROSITE" id="PS51194"/>
    </source>
</evidence>
<evidence type="ECO:0000259" key="3">
    <source>
        <dbReference type="PROSITE" id="PS51192"/>
    </source>
</evidence>
<dbReference type="FunFam" id="3.40.50.300:FF:000533">
    <property type="entry name" value="Helicase, Snf2 family"/>
    <property type="match status" value="1"/>
</dbReference>
<dbReference type="InterPro" id="IPR049730">
    <property type="entry name" value="SNF2/RAD54-like_C"/>
</dbReference>
<reference evidence="5 6" key="1">
    <citation type="submission" date="2016-10" db="EMBL/GenBank/DDBJ databases">
        <authorList>
            <person name="de Groot N.N."/>
        </authorList>
    </citation>
    <scope>NUCLEOTIDE SEQUENCE [LARGE SCALE GENOMIC DNA]</scope>
    <source>
        <strain evidence="5 6">DSM 16957</strain>
    </source>
</reference>
<keyword evidence="2 5" id="KW-0547">Nucleotide-binding</keyword>
<proteinExistence type="predicted"/>
<keyword evidence="1" id="KW-0378">Hydrolase</keyword>
<dbReference type="InterPro" id="IPR014001">
    <property type="entry name" value="Helicase_ATP-bd"/>
</dbReference>
<evidence type="ECO:0000313" key="6">
    <source>
        <dbReference type="Proteomes" id="UP000199603"/>
    </source>
</evidence>
<dbReference type="PANTHER" id="PTHR10799">
    <property type="entry name" value="SNF2/RAD54 HELICASE FAMILY"/>
    <property type="match status" value="1"/>
</dbReference>
<protein>
    <submittedName>
        <fullName evidence="5">Helicase conserved C-terminal domain-containing protein</fullName>
    </submittedName>
</protein>
<dbReference type="Gene3D" id="3.40.50.300">
    <property type="entry name" value="P-loop containing nucleotide triphosphate hydrolases"/>
    <property type="match status" value="1"/>
</dbReference>
<dbReference type="Proteomes" id="UP000199603">
    <property type="component" value="Unassembled WGS sequence"/>
</dbReference>
<dbReference type="Pfam" id="PF00271">
    <property type="entry name" value="Helicase_C"/>
    <property type="match status" value="1"/>
</dbReference>
<feature type="domain" description="Helicase C-terminal" evidence="4">
    <location>
        <begin position="937"/>
        <end position="1094"/>
    </location>
</feature>
<feature type="domain" description="Helicase ATP-binding" evidence="3">
    <location>
        <begin position="649"/>
        <end position="809"/>
    </location>
</feature>
<gene>
    <name evidence="5" type="ORF">SAMN04488509_11615</name>
</gene>
<dbReference type="SMART" id="SM00490">
    <property type="entry name" value="HELICc"/>
    <property type="match status" value="1"/>
</dbReference>
<sequence length="1101" mass="121885">MTKAEFIALLQSQDWQRWFDPAALRGGAELAGAVENINFFDYGPGGLIAGRLPIGRTLGSTGISLMQTGRDKGLQARWICECRETRCLHAAALLLALTDTSPEAALRPWDRWMAKVDGVGPRPLPKVDPEPEPERAPALLLKVMELPQPVLLVQPSLVRAGKRGGFANPVAIELGQVGGPSPKPPSGYSAEQLERLAALGLGAEPVYGLSRAERHFLPVRSAHQARALLALAAEWPLLLERASGQRLTLGPKRGLELDWLDLEDGSQRLYCRVIDAPGALVLEGETLLYLDRQRGEFGALDADPKLPGLLSSAPALLPEHVDHVGERLKKLSQLPGLPPPRPRGAVQLLQAPPIPVLELREQRVVGRNGHRQVASARLSFAYPPLLLPPLGARQVERHYFQGEVYEVHRSAAAELAALERLTELGLRAADDEFGAAMAASQDFSPEDFVLPRGRAGHADAEHWQPLLPRLEDAGFEVRFARDYPARVLDGSEGWLAEVDEDAGGAWFNLSLGIEIGGERIDLMPVLRHVLADPDFPRRPGPREPDNATYVAPLDANRRIRLPLKRLRALLEPLLEWLEDSSNREGPIRLGRAQSTLVEELTGASLVWRGAAPLYQQLEQLRSRRVQVDPPTDFGAELRPYQRDGLDWLGFLAAAKLGGILADDMGLGKTVQVLAHVLVEKQAGRLPDPVLVVAPTSLVLNWRNEARRFCPQLKVLVLHGSQREALFESMAEFDLVITTYPLLPRDREVLVAQPFSLLVLDEAQTIKNVRTQAAQVVRELNVSRRLAMTGTPLENHLGELWAQMDAVEPGVLGSERQFNRLYRTPIEKQADIERQQRLNRRIAPLMLRRRKQDVLTDLPPKTEILREVELEGRQRELYETLRLVQHERVREAIAERGLAQSGIIVLDALLKLRQVCCDPRLVKLAHARSVEDSAKLDLLLDLLDSLLAEGRRVLVFSQFAEMLALIEQALNERGIQPLVLTGQTRDRTSLVERFQAGEVPVFLISLKAGGVGLNLTAADTVIHYDPWWNPAVESQATDRAHRIGQDKPVFVYRLICAGTVEEKIQNLQQAKAQLAQAVLDGGTSTRVAFGEDDLAELFAPLI</sequence>
<accession>A0A1G6ZV87</accession>
<dbReference type="InterPro" id="IPR000330">
    <property type="entry name" value="SNF2_N"/>
</dbReference>
<dbReference type="CDD" id="cd18012">
    <property type="entry name" value="DEXQc_arch_SWI2_SNF2"/>
    <property type="match status" value="1"/>
</dbReference>